<dbReference type="RefSeq" id="WP_092152744.1">
    <property type="nucleotide sequence ID" value="NZ_FNBX01000002.1"/>
</dbReference>
<evidence type="ECO:0000313" key="6">
    <source>
        <dbReference type="Proteomes" id="UP000199355"/>
    </source>
</evidence>
<dbReference type="Gene3D" id="3.40.50.1240">
    <property type="entry name" value="Phosphoglycerate mutase-like"/>
    <property type="match status" value="2"/>
</dbReference>
<comment type="similarity">
    <text evidence="1">Belongs to the histidine acid phosphatase family.</text>
</comment>
<feature type="region of interest" description="Disordered" evidence="3">
    <location>
        <begin position="447"/>
        <end position="477"/>
    </location>
</feature>
<dbReference type="SUPFAM" id="SSF53254">
    <property type="entry name" value="Phosphoglycerate mutase-like"/>
    <property type="match status" value="1"/>
</dbReference>
<organism evidence="5 6">
    <name type="scientific">Desulfovibrio legallii</name>
    <dbReference type="NCBI Taxonomy" id="571438"/>
    <lineage>
        <taxon>Bacteria</taxon>
        <taxon>Pseudomonadati</taxon>
        <taxon>Thermodesulfobacteriota</taxon>
        <taxon>Desulfovibrionia</taxon>
        <taxon>Desulfovibrionales</taxon>
        <taxon>Desulfovibrionaceae</taxon>
        <taxon>Desulfovibrio</taxon>
    </lineage>
</organism>
<keyword evidence="2" id="KW-0378">Hydrolase</keyword>
<dbReference type="InterPro" id="IPR000560">
    <property type="entry name" value="His_Pase_clade-2"/>
</dbReference>
<dbReference type="InterPro" id="IPR033379">
    <property type="entry name" value="Acid_Pase_AS"/>
</dbReference>
<dbReference type="PROSITE" id="PS00616">
    <property type="entry name" value="HIS_ACID_PHOSPHAT_1"/>
    <property type="match status" value="1"/>
</dbReference>
<keyword evidence="6" id="KW-1185">Reference proteome</keyword>
<evidence type="ECO:0000313" key="5">
    <source>
        <dbReference type="EMBL" id="SDF20516.1"/>
    </source>
</evidence>
<feature type="signal peptide" evidence="4">
    <location>
        <begin position="1"/>
        <end position="24"/>
    </location>
</feature>
<keyword evidence="4" id="KW-0732">Signal</keyword>
<evidence type="ECO:0000256" key="2">
    <source>
        <dbReference type="ARBA" id="ARBA00022801"/>
    </source>
</evidence>
<evidence type="ECO:0000256" key="4">
    <source>
        <dbReference type="SAM" id="SignalP"/>
    </source>
</evidence>
<evidence type="ECO:0000256" key="1">
    <source>
        <dbReference type="ARBA" id="ARBA00005375"/>
    </source>
</evidence>
<dbReference type="GO" id="GO:0030288">
    <property type="term" value="C:outer membrane-bounded periplasmic space"/>
    <property type="evidence" value="ECO:0007669"/>
    <property type="project" value="TreeGrafter"/>
</dbReference>
<protein>
    <submittedName>
        <fullName evidence="5">4-phytase / acid phosphatase</fullName>
    </submittedName>
</protein>
<dbReference type="EMBL" id="FNBX01000002">
    <property type="protein sequence ID" value="SDF20516.1"/>
    <property type="molecule type" value="Genomic_DNA"/>
</dbReference>
<dbReference type="STRING" id="571438.SAMN05192586_102205"/>
<dbReference type="InterPro" id="IPR050645">
    <property type="entry name" value="Histidine_acid_phosphatase"/>
</dbReference>
<proteinExistence type="inferred from homology"/>
<dbReference type="PANTHER" id="PTHR11567:SF110">
    <property type="entry name" value="2-PHOSPHOXYLOSE PHOSPHATASE 1"/>
    <property type="match status" value="1"/>
</dbReference>
<feature type="chain" id="PRO_5011557392" evidence="4">
    <location>
        <begin position="25"/>
        <end position="477"/>
    </location>
</feature>
<evidence type="ECO:0000256" key="3">
    <source>
        <dbReference type="SAM" id="MobiDB-lite"/>
    </source>
</evidence>
<accession>A0A1G7J6J8</accession>
<gene>
    <name evidence="5" type="ORF">SAMN05192586_102205</name>
</gene>
<reference evidence="6" key="1">
    <citation type="submission" date="2016-10" db="EMBL/GenBank/DDBJ databases">
        <authorList>
            <person name="Varghese N."/>
            <person name="Submissions S."/>
        </authorList>
    </citation>
    <scope>NUCLEOTIDE SEQUENCE [LARGE SCALE GENOMIC DNA]</scope>
    <source>
        <strain evidence="6">KHC7</strain>
    </source>
</reference>
<dbReference type="AlphaFoldDB" id="A0A1G7J6J8"/>
<dbReference type="OrthoDB" id="395886at2"/>
<sequence length="477" mass="50187">MRIPLHLLLAGLVCAALCCSASLAAAPAAAPAQGSETARLLKIVALSRHGVRAPTQDAKTLALWSTRTWPQWPVPTGWLTPRGAQLVTAMWEDLRGELLRLGILPEDVCPPPGRIFVRADVDQRTRATARALLDGLAPGCNRGYAVAAADPDPLFHPVKAGLYSYDPTQVAGEVLQMAEGDLDHLRQEQGEALASLEAMSAPVSAKFCARFNLPPHCGLADIPNSVSVAAGGSGVKLAGGLNAAASLAEIFLLEYGQWPESRAGWGQVDARVLRLVLPLRVRVFDVINRAPQVAKANGASLLNAMSLALAGQHTDQRCNAARLAIFVGHDTNIAQVAALLGLSWKAPGYPPDTIPPGSVLLLELWERSGQYEVRPRFFAQSLEALHAPFAAPLPPAALTPGALPLTDPDRAHKATEAVVSAPPVVGAARFSLEDFQTRVREALQDAPLAPDTAPPLQWGETPAAPAVSPVAGAAVTP</sequence>
<dbReference type="Proteomes" id="UP000199355">
    <property type="component" value="Unassembled WGS sequence"/>
</dbReference>
<dbReference type="CDD" id="cd07061">
    <property type="entry name" value="HP_HAP_like"/>
    <property type="match status" value="1"/>
</dbReference>
<dbReference type="InterPro" id="IPR029033">
    <property type="entry name" value="His_PPase_superfam"/>
</dbReference>
<dbReference type="PANTHER" id="PTHR11567">
    <property type="entry name" value="ACID PHOSPHATASE-RELATED"/>
    <property type="match status" value="1"/>
</dbReference>
<name>A0A1G7J6J8_9BACT</name>
<dbReference type="GO" id="GO:0050308">
    <property type="term" value="F:sugar-phosphatase activity"/>
    <property type="evidence" value="ECO:0007669"/>
    <property type="project" value="TreeGrafter"/>
</dbReference>
<dbReference type="Pfam" id="PF00328">
    <property type="entry name" value="His_Phos_2"/>
    <property type="match status" value="2"/>
</dbReference>